<name>A0A5C0B6N3_9BURK</name>
<dbReference type="FunFam" id="3.30.565.10:FF:000010">
    <property type="entry name" value="Sensor histidine kinase RcsC"/>
    <property type="match status" value="1"/>
</dbReference>
<dbReference type="SMART" id="SM00448">
    <property type="entry name" value="REC"/>
    <property type="match status" value="3"/>
</dbReference>
<keyword evidence="5" id="KW-0732">Signal</keyword>
<keyword evidence="12" id="KW-0175">Coiled coil</keyword>
<dbReference type="Gene3D" id="3.30.450.40">
    <property type="match status" value="1"/>
</dbReference>
<dbReference type="Gene3D" id="3.40.50.2300">
    <property type="match status" value="3"/>
</dbReference>
<evidence type="ECO:0000256" key="9">
    <source>
        <dbReference type="ARBA" id="ARBA00058004"/>
    </source>
</evidence>
<feature type="domain" description="Response regulatory" evidence="16">
    <location>
        <begin position="775"/>
        <end position="891"/>
    </location>
</feature>
<sequence>MPTPKFSSRLLPLIIIASYALIFLIDVITPAGYAPWVLYFVPVALTLFGTQRYLPFLVAAVSTGLLLGSIYAKPDGVALQLIVWNRLTGVVVVWAIATLAHLYVKSRVTLQRQSWVQQAQVLIAQQAANEQSPEQVADKMLRAITDYLGAKVGVVYALEGQELQRLATWAVPDASAVPATLKVGEGLTGQAIIEQRVLHASSIGPGYLKVGSALGETLPVTVVAAPLTGDGGVVGVIELGFVGDPVLEDIVAVMNALAQKAGMALRAARYRSRLHGLLEESQRQSEELQVQQEELRVSNEELEERGRALMASQARLETQQAELEQTNVQLEEHTQSLERQKQHLVAAQRTLAENAQTLERANQYKSEFLANMSHELRTPLNSSLILAKLLADNRDGNLTADQVRYANTIHSSNTDLLVLINDILDLAKVEAGHIETVIEPVALDAVLQSLDRSFQPVANERNLRLVLQRQAGTPASIATDNQRLMQILRNLLSNAFKFTEKGEVALRIAPAHDGFIRFEVSDTGIGIAPSQRDIIFEAFQQADGTISRQYGGSGLGLSISREFAQLLGGSIELSSELGAGSTFALVLPLTLAPISTDRHTLTSAPEHPPVRELRSYAPPAAAPAPAPAAPVTDTVGAPSFPDDRAQRTRGQRLILTIEDDAAFSQILYDLAHELDFDCVRAATAQEGISLARQLQPSGVLLDMGLPDNSGLLVLEQLKRDPATRHIPIHVISVNDHVSTARLLGAVGYTFKPADRENLVSVIQALQERTQKDVRRILVVEDDLLLRENIKLLLEPVSGDIEGVGTVADALTALSARSFDCMVMDLALPDGSGYDLLEKMAGNIDYAFPPVIVYTGRNLSADEEQRLRRYSKSIIIKGARSPERLLDEVTLFLHSVEAELPAEQQRMLREARQRDQAFEGRRILLAEDDIRNIFALSQVIEPLGAHLEIARNGREALDLLQRHPDLDLVLMDIMMPEMDGITAMQEIRQTLKMTKLPIIALTAKAMPADRERCLEAGANDYISKPIDVDKLLSLCRVWLPH</sequence>
<dbReference type="InterPro" id="IPR011006">
    <property type="entry name" value="CheY-like_superfamily"/>
</dbReference>
<dbReference type="CDD" id="cd17546">
    <property type="entry name" value="REC_hyHK_CKI1_RcsC-like"/>
    <property type="match status" value="1"/>
</dbReference>
<evidence type="ECO:0000256" key="12">
    <source>
        <dbReference type="SAM" id="Coils"/>
    </source>
</evidence>
<dbReference type="CDD" id="cd00156">
    <property type="entry name" value="REC"/>
    <property type="match status" value="1"/>
</dbReference>
<evidence type="ECO:0000256" key="1">
    <source>
        <dbReference type="ARBA" id="ARBA00000085"/>
    </source>
</evidence>
<dbReference type="InterPro" id="IPR003018">
    <property type="entry name" value="GAF"/>
</dbReference>
<protein>
    <recommendedName>
        <fullName evidence="10">Virulence sensor protein BvgS</fullName>
        <ecNumber evidence="2">2.7.13.3</ecNumber>
    </recommendedName>
</protein>
<dbReference type="AlphaFoldDB" id="A0A5C0B6N3"/>
<feature type="transmembrane region" description="Helical" evidence="14">
    <location>
        <begin position="84"/>
        <end position="104"/>
    </location>
</feature>
<evidence type="ECO:0000313" key="17">
    <source>
        <dbReference type="EMBL" id="QEI08297.1"/>
    </source>
</evidence>
<dbReference type="KEGG" id="pacr:FXN63_22525"/>
<keyword evidence="6" id="KW-0418">Kinase</keyword>
<dbReference type="Gene3D" id="1.10.287.130">
    <property type="match status" value="1"/>
</dbReference>
<evidence type="ECO:0000256" key="7">
    <source>
        <dbReference type="ARBA" id="ARBA00023012"/>
    </source>
</evidence>
<dbReference type="Proteomes" id="UP000325161">
    <property type="component" value="Chromosome"/>
</dbReference>
<dbReference type="InterPro" id="IPR003594">
    <property type="entry name" value="HATPase_dom"/>
</dbReference>
<dbReference type="CDD" id="cd16922">
    <property type="entry name" value="HATPase_EvgS-ArcB-TorS-like"/>
    <property type="match status" value="1"/>
</dbReference>
<feature type="domain" description="Histidine kinase" evidence="15">
    <location>
        <begin position="371"/>
        <end position="591"/>
    </location>
</feature>
<feature type="transmembrane region" description="Helical" evidence="14">
    <location>
        <begin position="53"/>
        <end position="72"/>
    </location>
</feature>
<evidence type="ECO:0000256" key="6">
    <source>
        <dbReference type="ARBA" id="ARBA00022777"/>
    </source>
</evidence>
<evidence type="ECO:0000313" key="18">
    <source>
        <dbReference type="Proteomes" id="UP000325161"/>
    </source>
</evidence>
<dbReference type="InterPro" id="IPR003661">
    <property type="entry name" value="HisK_dim/P_dom"/>
</dbReference>
<evidence type="ECO:0000256" key="11">
    <source>
        <dbReference type="PROSITE-ProRule" id="PRU00169"/>
    </source>
</evidence>
<comment type="function">
    <text evidence="9">Member of the two-component regulatory system BvgS/BvgA. Phosphorylates BvgA via a four-step phosphorelay in response to environmental signals.</text>
</comment>
<reference evidence="17 18" key="1">
    <citation type="submission" date="2019-08" db="EMBL/GenBank/DDBJ databases">
        <title>Amphibian skin-associated Pigmentiphaga: genome sequence and occurrence across geography and hosts.</title>
        <authorList>
            <person name="Bletz M.C."/>
            <person name="Bunk B."/>
            <person name="Sproeer C."/>
            <person name="Biwer P."/>
            <person name="Reiter S."/>
            <person name="Rabemananjara F.C.E."/>
            <person name="Schulz S."/>
            <person name="Overmann J."/>
            <person name="Vences M."/>
        </authorList>
    </citation>
    <scope>NUCLEOTIDE SEQUENCE [LARGE SCALE GENOMIC DNA]</scope>
    <source>
        <strain evidence="17 18">Mada1488</strain>
    </source>
</reference>
<dbReference type="InterPro" id="IPR029016">
    <property type="entry name" value="GAF-like_dom_sf"/>
</dbReference>
<feature type="modified residue" description="4-aspartylphosphate" evidence="11">
    <location>
        <position position="702"/>
    </location>
</feature>
<dbReference type="SMART" id="SM00388">
    <property type="entry name" value="HisKA"/>
    <property type="match status" value="1"/>
</dbReference>
<dbReference type="RefSeq" id="WP_148817738.1">
    <property type="nucleotide sequence ID" value="NZ_CP043046.1"/>
</dbReference>
<dbReference type="PANTHER" id="PTHR45339:SF1">
    <property type="entry name" value="HYBRID SIGNAL TRANSDUCTION HISTIDINE KINASE J"/>
    <property type="match status" value="1"/>
</dbReference>
<dbReference type="PANTHER" id="PTHR45339">
    <property type="entry name" value="HYBRID SIGNAL TRANSDUCTION HISTIDINE KINASE J"/>
    <property type="match status" value="1"/>
</dbReference>
<dbReference type="Pfam" id="PF00512">
    <property type="entry name" value="HisKA"/>
    <property type="match status" value="1"/>
</dbReference>
<proteinExistence type="predicted"/>
<dbReference type="EC" id="2.7.13.3" evidence="2"/>
<dbReference type="InterPro" id="IPR001789">
    <property type="entry name" value="Sig_transdc_resp-reg_receiver"/>
</dbReference>
<dbReference type="OrthoDB" id="9796305at2"/>
<dbReference type="SUPFAM" id="SSF47384">
    <property type="entry name" value="Homodimeric domain of signal transducing histidine kinase"/>
    <property type="match status" value="1"/>
</dbReference>
<dbReference type="Pfam" id="PF00072">
    <property type="entry name" value="Response_reg"/>
    <property type="match status" value="3"/>
</dbReference>
<keyword evidence="7" id="KW-0902">Two-component regulatory system</keyword>
<dbReference type="SUPFAM" id="SSF55874">
    <property type="entry name" value="ATPase domain of HSP90 chaperone/DNA topoisomerase II/histidine kinase"/>
    <property type="match status" value="1"/>
</dbReference>
<keyword evidence="14" id="KW-1133">Transmembrane helix</keyword>
<evidence type="ECO:0000256" key="10">
    <source>
        <dbReference type="ARBA" id="ARBA00070152"/>
    </source>
</evidence>
<evidence type="ECO:0000256" key="4">
    <source>
        <dbReference type="ARBA" id="ARBA00022679"/>
    </source>
</evidence>
<dbReference type="InterPro" id="IPR036890">
    <property type="entry name" value="HATPase_C_sf"/>
</dbReference>
<feature type="domain" description="Response regulatory" evidence="16">
    <location>
        <begin position="921"/>
        <end position="1038"/>
    </location>
</feature>
<keyword evidence="3 11" id="KW-0597">Phosphoprotein</keyword>
<dbReference type="Gene3D" id="3.30.565.10">
    <property type="entry name" value="Histidine kinase-like ATPase, C-terminal domain"/>
    <property type="match status" value="1"/>
</dbReference>
<evidence type="ECO:0000259" key="15">
    <source>
        <dbReference type="PROSITE" id="PS50109"/>
    </source>
</evidence>
<dbReference type="Pfam" id="PF13185">
    <property type="entry name" value="GAF_2"/>
    <property type="match status" value="1"/>
</dbReference>
<evidence type="ECO:0000256" key="2">
    <source>
        <dbReference type="ARBA" id="ARBA00012438"/>
    </source>
</evidence>
<dbReference type="GO" id="GO:0000155">
    <property type="term" value="F:phosphorelay sensor kinase activity"/>
    <property type="evidence" value="ECO:0007669"/>
    <property type="project" value="InterPro"/>
</dbReference>
<dbReference type="CDD" id="cd00082">
    <property type="entry name" value="HisKA"/>
    <property type="match status" value="1"/>
</dbReference>
<evidence type="ECO:0000256" key="3">
    <source>
        <dbReference type="ARBA" id="ARBA00022553"/>
    </source>
</evidence>
<dbReference type="PROSITE" id="PS50109">
    <property type="entry name" value="HIS_KIN"/>
    <property type="match status" value="1"/>
</dbReference>
<keyword evidence="14" id="KW-0812">Transmembrane</keyword>
<dbReference type="SUPFAM" id="SSF52172">
    <property type="entry name" value="CheY-like"/>
    <property type="match status" value="3"/>
</dbReference>
<dbReference type="SUPFAM" id="SSF55781">
    <property type="entry name" value="GAF domain-like"/>
    <property type="match status" value="1"/>
</dbReference>
<dbReference type="EMBL" id="CP043046">
    <property type="protein sequence ID" value="QEI08297.1"/>
    <property type="molecule type" value="Genomic_DNA"/>
</dbReference>
<dbReference type="PRINTS" id="PR00344">
    <property type="entry name" value="BCTRLSENSOR"/>
</dbReference>
<organism evidence="17 18">
    <name type="scientific">Pigmentiphaga aceris</name>
    <dbReference type="NCBI Taxonomy" id="1940612"/>
    <lineage>
        <taxon>Bacteria</taxon>
        <taxon>Pseudomonadati</taxon>
        <taxon>Pseudomonadota</taxon>
        <taxon>Betaproteobacteria</taxon>
        <taxon>Burkholderiales</taxon>
        <taxon>Alcaligenaceae</taxon>
        <taxon>Pigmentiphaga</taxon>
    </lineage>
</organism>
<feature type="transmembrane region" description="Helical" evidence="14">
    <location>
        <begin position="12"/>
        <end position="33"/>
    </location>
</feature>
<feature type="modified residue" description="4-aspartylphosphate" evidence="11">
    <location>
        <position position="971"/>
    </location>
</feature>
<dbReference type="PROSITE" id="PS50110">
    <property type="entry name" value="RESPONSE_REGULATORY"/>
    <property type="match status" value="3"/>
</dbReference>
<keyword evidence="8" id="KW-0843">Virulence</keyword>
<evidence type="ECO:0000256" key="13">
    <source>
        <dbReference type="SAM" id="MobiDB-lite"/>
    </source>
</evidence>
<evidence type="ECO:0000256" key="8">
    <source>
        <dbReference type="ARBA" id="ARBA00023026"/>
    </source>
</evidence>
<keyword evidence="18" id="KW-1185">Reference proteome</keyword>
<keyword evidence="14" id="KW-0472">Membrane</keyword>
<feature type="coiled-coil region" evidence="12">
    <location>
        <begin position="274"/>
        <end position="367"/>
    </location>
</feature>
<evidence type="ECO:0000259" key="16">
    <source>
        <dbReference type="PROSITE" id="PS50110"/>
    </source>
</evidence>
<feature type="domain" description="Response regulatory" evidence="16">
    <location>
        <begin position="653"/>
        <end position="766"/>
    </location>
</feature>
<keyword evidence="4" id="KW-0808">Transferase</keyword>
<accession>A0A5C0B6N3</accession>
<feature type="region of interest" description="Disordered" evidence="13">
    <location>
        <begin position="617"/>
        <end position="644"/>
    </location>
</feature>
<dbReference type="Pfam" id="PF02518">
    <property type="entry name" value="HATPase_c"/>
    <property type="match status" value="1"/>
</dbReference>
<dbReference type="InterPro" id="IPR005467">
    <property type="entry name" value="His_kinase_dom"/>
</dbReference>
<dbReference type="SMART" id="SM00065">
    <property type="entry name" value="GAF"/>
    <property type="match status" value="1"/>
</dbReference>
<dbReference type="InterPro" id="IPR036097">
    <property type="entry name" value="HisK_dim/P_sf"/>
</dbReference>
<dbReference type="SMART" id="SM00387">
    <property type="entry name" value="HATPase_c"/>
    <property type="match status" value="1"/>
</dbReference>
<dbReference type="InterPro" id="IPR004358">
    <property type="entry name" value="Sig_transdc_His_kin-like_C"/>
</dbReference>
<comment type="catalytic activity">
    <reaction evidence="1">
        <text>ATP + protein L-histidine = ADP + protein N-phospho-L-histidine.</text>
        <dbReference type="EC" id="2.7.13.3"/>
    </reaction>
</comment>
<feature type="modified residue" description="4-aspartylphosphate" evidence="11">
    <location>
        <position position="824"/>
    </location>
</feature>
<evidence type="ECO:0000256" key="5">
    <source>
        <dbReference type="ARBA" id="ARBA00022729"/>
    </source>
</evidence>
<evidence type="ECO:0000256" key="14">
    <source>
        <dbReference type="SAM" id="Phobius"/>
    </source>
</evidence>
<gene>
    <name evidence="17" type="ORF">FXN63_22525</name>
</gene>